<feature type="transmembrane region" description="Helical" evidence="2">
    <location>
        <begin position="188"/>
        <end position="210"/>
    </location>
</feature>
<gene>
    <name evidence="5" type="primary">LOC132709903</name>
</gene>
<accession>A0ABM3YXP5</accession>
<feature type="transmembrane region" description="Helical" evidence="2">
    <location>
        <begin position="97"/>
        <end position="116"/>
    </location>
</feature>
<feature type="transmembrane region" description="Helical" evidence="2">
    <location>
        <begin position="122"/>
        <end position="143"/>
    </location>
</feature>
<dbReference type="GeneID" id="132709903"/>
<feature type="domain" description="Orange" evidence="3">
    <location>
        <begin position="227"/>
        <end position="271"/>
    </location>
</feature>
<evidence type="ECO:0000256" key="2">
    <source>
        <dbReference type="SAM" id="Phobius"/>
    </source>
</evidence>
<evidence type="ECO:0000313" key="5">
    <source>
        <dbReference type="RefSeq" id="XP_060540902.1"/>
    </source>
</evidence>
<protein>
    <submittedName>
        <fullName evidence="5">Uncharacterized protein LOC132709903</fullName>
    </submittedName>
</protein>
<feature type="region of interest" description="Disordered" evidence="1">
    <location>
        <begin position="319"/>
        <end position="356"/>
    </location>
</feature>
<dbReference type="SMART" id="SM00511">
    <property type="entry name" value="ORANGE"/>
    <property type="match status" value="1"/>
</dbReference>
<evidence type="ECO:0000256" key="1">
    <source>
        <dbReference type="SAM" id="MobiDB-lite"/>
    </source>
</evidence>
<keyword evidence="4" id="KW-1185">Reference proteome</keyword>
<dbReference type="RefSeq" id="XP_060540902.1">
    <property type="nucleotide sequence ID" value="XM_060684919.1"/>
</dbReference>
<keyword evidence="2" id="KW-1133">Transmembrane helix</keyword>
<feature type="transmembrane region" description="Helical" evidence="2">
    <location>
        <begin position="12"/>
        <end position="33"/>
    </location>
</feature>
<evidence type="ECO:0000313" key="4">
    <source>
        <dbReference type="Proteomes" id="UP001652622"/>
    </source>
</evidence>
<feature type="transmembrane region" description="Helical" evidence="2">
    <location>
        <begin position="155"/>
        <end position="176"/>
    </location>
</feature>
<organism evidence="4 5">
    <name type="scientific">Pantherophis guttatus</name>
    <name type="common">Corn snake</name>
    <name type="synonym">Elaphe guttata</name>
    <dbReference type="NCBI Taxonomy" id="94885"/>
    <lineage>
        <taxon>Eukaryota</taxon>
        <taxon>Metazoa</taxon>
        <taxon>Chordata</taxon>
        <taxon>Craniata</taxon>
        <taxon>Vertebrata</taxon>
        <taxon>Euteleostomi</taxon>
        <taxon>Lepidosauria</taxon>
        <taxon>Squamata</taxon>
        <taxon>Bifurcata</taxon>
        <taxon>Unidentata</taxon>
        <taxon>Episquamata</taxon>
        <taxon>Toxicofera</taxon>
        <taxon>Serpentes</taxon>
        <taxon>Colubroidea</taxon>
        <taxon>Colubridae</taxon>
        <taxon>Colubrinae</taxon>
        <taxon>Pantherophis</taxon>
    </lineage>
</organism>
<reference evidence="5" key="1">
    <citation type="submission" date="2025-08" db="UniProtKB">
        <authorList>
            <consortium name="RefSeq"/>
        </authorList>
    </citation>
    <scope>IDENTIFICATION</scope>
    <source>
        <tissue evidence="5">Blood</tissue>
    </source>
</reference>
<proteinExistence type="predicted"/>
<name>A0ABM3YXP5_PANGU</name>
<dbReference type="InterPro" id="IPR003650">
    <property type="entry name" value="Orange_dom"/>
</dbReference>
<dbReference type="Proteomes" id="UP001652622">
    <property type="component" value="Unplaced"/>
</dbReference>
<sequence>MDKCPEKASFLRLILFLSSFSSSLPSFLLLPFLPSFLLSFSFPSPFFLPSFSFSSFLPFLPSFILLPFLPSFLPSFSFPSPSFLPSLVSPFFRSTSFSSFFPSFLLIPISFAPSFLPPSHFLPSFLSFSLPSFILLPFLSFLPSSSFPSPSFLPFFLLILFLPFLLSLFLLSFYFLSSLPSHSHLLPSLLSLFLLAFSFLSFLLSFLLLLSSPPNAEGVTKEENLLKSYRGGHHQCLAQATHFLRASPDLRPAQKAFCVDRIGHCMEQLAPRSQPELPCGPLAPSNPRYDSQPCYSPSVFGGCSPPPAGPAYIWASKPTPSPSGSGLQACQPSLAPPTGGCSRAPQSRLSERWGPTGLRVWRPWP</sequence>
<evidence type="ECO:0000259" key="3">
    <source>
        <dbReference type="SMART" id="SM00511"/>
    </source>
</evidence>
<feature type="compositionally biased region" description="Polar residues" evidence="1">
    <location>
        <begin position="322"/>
        <end position="331"/>
    </location>
</feature>
<feature type="transmembrane region" description="Helical" evidence="2">
    <location>
        <begin position="53"/>
        <end position="76"/>
    </location>
</feature>
<keyword evidence="2" id="KW-0812">Transmembrane</keyword>
<keyword evidence="2" id="KW-0472">Membrane</keyword>